<reference evidence="2 3" key="1">
    <citation type="submission" date="2013-02" db="EMBL/GenBank/DDBJ databases">
        <title>Genome sequence of Clostridium saccharoperbutylacetonicum N1-4(HMT).</title>
        <authorList>
            <person name="Poehlein A."/>
            <person name="Daniel R."/>
        </authorList>
    </citation>
    <scope>NUCLEOTIDE SEQUENCE [LARGE SCALE GENOMIC DNA]</scope>
    <source>
        <strain evidence="3">N1-4(HMT)</strain>
    </source>
</reference>
<keyword evidence="3" id="KW-1185">Reference proteome</keyword>
<proteinExistence type="predicted"/>
<dbReference type="KEGG" id="csr:Cspa_c21850"/>
<evidence type="ECO:0000256" key="1">
    <source>
        <dbReference type="SAM" id="Phobius"/>
    </source>
</evidence>
<dbReference type="RefSeq" id="WP_015392269.1">
    <property type="nucleotide sequence ID" value="NC_020291.1"/>
</dbReference>
<dbReference type="STRING" id="36745.CLSAP_20060"/>
<protein>
    <submittedName>
        <fullName evidence="2">Uncharacterized protein</fullName>
    </submittedName>
</protein>
<name>M1LSI9_9CLOT</name>
<sequence length="42" mass="4607">MGLVLGVIGVLIMIIIGMLFGRMMQLVGLIIEASVKLFKKLF</sequence>
<dbReference type="Proteomes" id="UP000011728">
    <property type="component" value="Chromosome"/>
</dbReference>
<dbReference type="EMBL" id="CP004121">
    <property type="protein sequence ID" value="AGF55950.1"/>
    <property type="molecule type" value="Genomic_DNA"/>
</dbReference>
<organism evidence="2 3">
    <name type="scientific">Clostridium saccharoperbutylacetonicum N1-4(HMT)</name>
    <dbReference type="NCBI Taxonomy" id="931276"/>
    <lineage>
        <taxon>Bacteria</taxon>
        <taxon>Bacillati</taxon>
        <taxon>Bacillota</taxon>
        <taxon>Clostridia</taxon>
        <taxon>Eubacteriales</taxon>
        <taxon>Clostridiaceae</taxon>
        <taxon>Clostridium</taxon>
    </lineage>
</organism>
<keyword evidence="1" id="KW-0812">Transmembrane</keyword>
<dbReference type="PATRIC" id="fig|931276.5.peg.2183"/>
<evidence type="ECO:0000313" key="2">
    <source>
        <dbReference type="EMBL" id="AGF55950.1"/>
    </source>
</evidence>
<dbReference type="AlphaFoldDB" id="M1LSI9"/>
<keyword evidence="1" id="KW-1133">Transmembrane helix</keyword>
<feature type="transmembrane region" description="Helical" evidence="1">
    <location>
        <begin position="6"/>
        <end position="31"/>
    </location>
</feature>
<gene>
    <name evidence="2" type="ORF">Cspa_c21850</name>
</gene>
<keyword evidence="1" id="KW-0472">Membrane</keyword>
<evidence type="ECO:0000313" key="3">
    <source>
        <dbReference type="Proteomes" id="UP000011728"/>
    </source>
</evidence>
<dbReference type="HOGENOM" id="CLU_218656_0_0_9"/>
<accession>M1LSI9</accession>